<dbReference type="PROSITE" id="PS01304">
    <property type="entry name" value="UBIH"/>
    <property type="match status" value="1"/>
</dbReference>
<dbReference type="PRINTS" id="PR00420">
    <property type="entry name" value="RNGMNOXGNASE"/>
</dbReference>
<comment type="subunit">
    <text evidence="8">Component of the Ubi complex metabolon, which regroups five ubiquinone biosynthesis proteins (UbiE, UbiF, UbiG, UbiH and UbiI) and two accessory factors (UbiK and the lipid-binding protein UbiJ).</text>
</comment>
<dbReference type="Pfam" id="PF01494">
    <property type="entry name" value="FAD_binding_3"/>
    <property type="match status" value="1"/>
</dbReference>
<dbReference type="InterPro" id="IPR010971">
    <property type="entry name" value="UbiH/COQ6"/>
</dbReference>
<keyword evidence="7" id="KW-0503">Monooxygenase</keyword>
<evidence type="ECO:0000256" key="7">
    <source>
        <dbReference type="ARBA" id="ARBA00023033"/>
    </source>
</evidence>
<dbReference type="NCBIfam" id="TIGR01988">
    <property type="entry name" value="Ubi-OHases"/>
    <property type="match status" value="1"/>
</dbReference>
<proteinExistence type="inferred from homology"/>
<evidence type="ECO:0000256" key="6">
    <source>
        <dbReference type="ARBA" id="ARBA00023002"/>
    </source>
</evidence>
<organism evidence="10 11">
    <name type="scientific">SAR86 cluster bacterium</name>
    <dbReference type="NCBI Taxonomy" id="2030880"/>
    <lineage>
        <taxon>Bacteria</taxon>
        <taxon>Pseudomonadati</taxon>
        <taxon>Pseudomonadota</taxon>
        <taxon>Gammaproteobacteria</taxon>
        <taxon>SAR86 cluster</taxon>
    </lineage>
</organism>
<dbReference type="AlphaFoldDB" id="A0A2A4X149"/>
<evidence type="ECO:0000313" key="11">
    <source>
        <dbReference type="Proteomes" id="UP000218767"/>
    </source>
</evidence>
<evidence type="ECO:0000256" key="3">
    <source>
        <dbReference type="ARBA" id="ARBA00005349"/>
    </source>
</evidence>
<dbReference type="Proteomes" id="UP000218767">
    <property type="component" value="Unassembled WGS sequence"/>
</dbReference>
<keyword evidence="6" id="KW-0560">Oxidoreductase</keyword>
<dbReference type="SUPFAM" id="SSF51905">
    <property type="entry name" value="FAD/NAD(P)-binding domain"/>
    <property type="match status" value="1"/>
</dbReference>
<dbReference type="GO" id="GO:0016705">
    <property type="term" value="F:oxidoreductase activity, acting on paired donors, with incorporation or reduction of molecular oxygen"/>
    <property type="evidence" value="ECO:0007669"/>
    <property type="project" value="InterPro"/>
</dbReference>
<dbReference type="GO" id="GO:0004497">
    <property type="term" value="F:monooxygenase activity"/>
    <property type="evidence" value="ECO:0007669"/>
    <property type="project" value="UniProtKB-KW"/>
</dbReference>
<dbReference type="InterPro" id="IPR051205">
    <property type="entry name" value="UbiH/COQ6_monooxygenase"/>
</dbReference>
<reference evidence="11" key="1">
    <citation type="submission" date="2017-08" db="EMBL/GenBank/DDBJ databases">
        <title>A dynamic microbial community with high functional redundancy inhabits the cold, oxic subseafloor aquifer.</title>
        <authorList>
            <person name="Tully B.J."/>
            <person name="Wheat C.G."/>
            <person name="Glazer B.T."/>
            <person name="Huber J.A."/>
        </authorList>
    </citation>
    <scope>NUCLEOTIDE SEQUENCE [LARGE SCALE GENOMIC DNA]</scope>
</reference>
<accession>A0A2A4X149</accession>
<sequence>MSDAHTNEFDIVIAGAGMVGATLACLLAESSLRIALIDRNPLEQGRGDDSPGLRSDKFDPRVSAISQASQQLFRQLGVWEDMKAARVCNYSAMEVWDAEGTGSIDFSAAEINQPELGSIVENSIIIAALHKRIVQLENVFPITPFSIESFEHIEREDGSIVKLNADDGQAIRAPLVIAADGANSKLRQLANFKCREWDYEQHALVTTVRTQLPHNNTALQRFMETGPLAFLPLRAAQEDDSQHFCSIVWSMLPDQAERAMSLSEDEFNSELAAALELKLGAIEWSDKRFVFPLRQRHALDYVKESIVLVGDAAHTIHPLAGQGVNLGLLDAKALAEELQRGIDAGRSVADPTVLLRYQRRRKGNNLSMMWLMEGFKRLFAQQDLGIRWLRNIGMNAADKVTPIKNQMIRKAMGLDS</sequence>
<dbReference type="InterPro" id="IPR036188">
    <property type="entry name" value="FAD/NAD-bd_sf"/>
</dbReference>
<dbReference type="GO" id="GO:0006744">
    <property type="term" value="P:ubiquinone biosynthetic process"/>
    <property type="evidence" value="ECO:0007669"/>
    <property type="project" value="UniProtKB-UniPathway"/>
</dbReference>
<evidence type="ECO:0000256" key="8">
    <source>
        <dbReference type="ARBA" id="ARBA00065734"/>
    </source>
</evidence>
<evidence type="ECO:0000256" key="1">
    <source>
        <dbReference type="ARBA" id="ARBA00001974"/>
    </source>
</evidence>
<dbReference type="PANTHER" id="PTHR43876:SF7">
    <property type="entry name" value="UBIQUINONE BIOSYNTHESIS MONOOXYGENASE COQ6, MITOCHONDRIAL"/>
    <property type="match status" value="1"/>
</dbReference>
<evidence type="ECO:0000259" key="9">
    <source>
        <dbReference type="Pfam" id="PF01494"/>
    </source>
</evidence>
<dbReference type="GO" id="GO:0071949">
    <property type="term" value="F:FAD binding"/>
    <property type="evidence" value="ECO:0007669"/>
    <property type="project" value="InterPro"/>
</dbReference>
<dbReference type="InterPro" id="IPR018168">
    <property type="entry name" value="Ubi_Hdrlase_CS"/>
</dbReference>
<name>A0A2A4X149_9GAMM</name>
<dbReference type="Gene3D" id="3.50.50.60">
    <property type="entry name" value="FAD/NAD(P)-binding domain"/>
    <property type="match status" value="2"/>
</dbReference>
<comment type="caution">
    <text evidence="10">The sequence shown here is derived from an EMBL/GenBank/DDBJ whole genome shotgun (WGS) entry which is preliminary data.</text>
</comment>
<dbReference type="PANTHER" id="PTHR43876">
    <property type="entry name" value="UBIQUINONE BIOSYNTHESIS MONOOXYGENASE COQ6, MITOCHONDRIAL"/>
    <property type="match status" value="1"/>
</dbReference>
<comment type="similarity">
    <text evidence="3">Belongs to the UbiH/COQ6 family.</text>
</comment>
<keyword evidence="5" id="KW-0274">FAD</keyword>
<dbReference type="UniPathway" id="UPA00232"/>
<dbReference type="FunFam" id="3.50.50.60:FF:000021">
    <property type="entry name" value="Ubiquinone biosynthesis monooxygenase COQ6"/>
    <property type="match status" value="1"/>
</dbReference>
<evidence type="ECO:0000256" key="5">
    <source>
        <dbReference type="ARBA" id="ARBA00022827"/>
    </source>
</evidence>
<feature type="domain" description="FAD-binding" evidence="9">
    <location>
        <begin position="9"/>
        <end position="362"/>
    </location>
</feature>
<gene>
    <name evidence="10" type="ORF">COB20_10635</name>
</gene>
<dbReference type="EMBL" id="NVUL01000057">
    <property type="protein sequence ID" value="PCI76422.1"/>
    <property type="molecule type" value="Genomic_DNA"/>
</dbReference>
<protein>
    <submittedName>
        <fullName evidence="10">2-octaprenyl-3-methyl-6-methoxy-1,4-benzoquinol hydroxylase</fullName>
    </submittedName>
</protein>
<evidence type="ECO:0000313" key="10">
    <source>
        <dbReference type="EMBL" id="PCI76422.1"/>
    </source>
</evidence>
<evidence type="ECO:0000256" key="4">
    <source>
        <dbReference type="ARBA" id="ARBA00022630"/>
    </source>
</evidence>
<dbReference type="InterPro" id="IPR002938">
    <property type="entry name" value="FAD-bd"/>
</dbReference>
<comment type="cofactor">
    <cofactor evidence="1">
        <name>FAD</name>
        <dbReference type="ChEBI" id="CHEBI:57692"/>
    </cofactor>
</comment>
<comment type="pathway">
    <text evidence="2">Cofactor biosynthesis; ubiquinone biosynthesis.</text>
</comment>
<keyword evidence="4" id="KW-0285">Flavoprotein</keyword>
<dbReference type="GO" id="GO:0110142">
    <property type="term" value="C:ubiquinone biosynthesis complex"/>
    <property type="evidence" value="ECO:0007669"/>
    <property type="project" value="UniProtKB-ARBA"/>
</dbReference>
<evidence type="ECO:0000256" key="2">
    <source>
        <dbReference type="ARBA" id="ARBA00004749"/>
    </source>
</evidence>